<dbReference type="HOGENOM" id="CLU_082453_1_0_1"/>
<evidence type="ECO:0000313" key="2">
    <source>
        <dbReference type="Proteomes" id="UP000018087"/>
    </source>
</evidence>
<protein>
    <submittedName>
        <fullName evidence="1">Uncharacterized protein</fullName>
    </submittedName>
</protein>
<accession>U7PMX1</accession>
<gene>
    <name evidence="1" type="ORF">HMPREF1624_06234</name>
</gene>
<evidence type="ECO:0000313" key="1">
    <source>
        <dbReference type="EMBL" id="ERS96907.1"/>
    </source>
</evidence>
<dbReference type="AlphaFoldDB" id="U7PMX1"/>
<name>U7PMX1_SPOS1</name>
<dbReference type="OrthoDB" id="4932428at2759"/>
<dbReference type="eggNOG" id="ENOG502S5KU">
    <property type="taxonomic scope" value="Eukaryota"/>
</dbReference>
<keyword evidence="2" id="KW-1185">Reference proteome</keyword>
<proteinExistence type="predicted"/>
<sequence>MSSRSSKSGGSGSSGSCKFRTSHKTMKQLIDSLTTHRVNTLTELRRIEQIAATCENEADARAFQEPMTSAWLYYVNSNQFLTELRGLTPNYPFSGDVLTDAQQRVLNDPLSNRSWNMAWLCLSKIRNDGLIPLYAVAEANKPEMWGSYDACGESGDGSCEVYQPQPEELAQLAQCFEYEWTKAVTTLLRHWSTPPTWY</sequence>
<dbReference type="EMBL" id="KI440848">
    <property type="protein sequence ID" value="ERS96907.1"/>
    <property type="molecule type" value="Genomic_DNA"/>
</dbReference>
<dbReference type="Proteomes" id="UP000018087">
    <property type="component" value="Unassembled WGS sequence"/>
</dbReference>
<reference evidence="2" key="1">
    <citation type="journal article" date="2014" name="Genome Announc.">
        <title>Genome sequence of the pathogenic fungus Sporothrix schenckii (ATCC 58251).</title>
        <authorList>
            <person name="Cuomo C.A."/>
            <person name="Rodriguez-Del Valle N."/>
            <person name="Perez-Sanchez L."/>
            <person name="Abouelleil A."/>
            <person name="Goldberg J."/>
            <person name="Young S."/>
            <person name="Zeng Q."/>
            <person name="Birren B.W."/>
        </authorList>
    </citation>
    <scope>NUCLEOTIDE SEQUENCE [LARGE SCALE GENOMIC DNA]</scope>
    <source>
        <strain evidence="2">ATCC 58251 / de Perez 2211183</strain>
    </source>
</reference>
<organism evidence="1 2">
    <name type="scientific">Sporothrix schenckii (strain ATCC 58251 / de Perez 2211183)</name>
    <name type="common">Rose-picker's disease fungus</name>
    <dbReference type="NCBI Taxonomy" id="1391915"/>
    <lineage>
        <taxon>Eukaryota</taxon>
        <taxon>Fungi</taxon>
        <taxon>Dikarya</taxon>
        <taxon>Ascomycota</taxon>
        <taxon>Pezizomycotina</taxon>
        <taxon>Sordariomycetes</taxon>
        <taxon>Sordariomycetidae</taxon>
        <taxon>Ophiostomatales</taxon>
        <taxon>Ophiostomataceae</taxon>
        <taxon>Sporothrix</taxon>
    </lineage>
</organism>